<dbReference type="InterPro" id="IPR036388">
    <property type="entry name" value="WH-like_DNA-bd_sf"/>
</dbReference>
<dbReference type="PANTHER" id="PTHR43712">
    <property type="entry name" value="PUTATIVE (AFU_ORTHOLOGUE AFUA_4G14580)-RELATED"/>
    <property type="match status" value="1"/>
</dbReference>
<reference evidence="7 8" key="1">
    <citation type="journal article" date="2018" name="Sci. Rep.">
        <title>Comparative genomics provides insights into the lifestyle and reveals functional heterogeneity of dark septate endophytic fungi.</title>
        <authorList>
            <person name="Knapp D.G."/>
            <person name="Nemeth J.B."/>
            <person name="Barry K."/>
            <person name="Hainaut M."/>
            <person name="Henrissat B."/>
            <person name="Johnson J."/>
            <person name="Kuo A."/>
            <person name="Lim J.H.P."/>
            <person name="Lipzen A."/>
            <person name="Nolan M."/>
            <person name="Ohm R.A."/>
            <person name="Tamas L."/>
            <person name="Grigoriev I.V."/>
            <person name="Spatafora J.W."/>
            <person name="Nagy L.G."/>
            <person name="Kovacs G.M."/>
        </authorList>
    </citation>
    <scope>NUCLEOTIDE SEQUENCE [LARGE SCALE GENOMIC DNA]</scope>
    <source>
        <strain evidence="7 8">DSE2036</strain>
    </source>
</reference>
<evidence type="ECO:0000256" key="4">
    <source>
        <dbReference type="SAM" id="MobiDB-lite"/>
    </source>
</evidence>
<dbReference type="GO" id="GO:0032259">
    <property type="term" value="P:methylation"/>
    <property type="evidence" value="ECO:0007669"/>
    <property type="project" value="UniProtKB-KW"/>
</dbReference>
<dbReference type="InterPro" id="IPR036390">
    <property type="entry name" value="WH_DNA-bd_sf"/>
</dbReference>
<evidence type="ECO:0000256" key="2">
    <source>
        <dbReference type="ARBA" id="ARBA00022679"/>
    </source>
</evidence>
<dbReference type="SUPFAM" id="SSF46785">
    <property type="entry name" value="Winged helix' DNA-binding domain"/>
    <property type="match status" value="1"/>
</dbReference>
<feature type="domain" description="O-methyltransferase dimerisation" evidence="6">
    <location>
        <begin position="122"/>
        <end position="175"/>
    </location>
</feature>
<dbReference type="STRING" id="97972.A0A2V1DE04"/>
<sequence>MSSPESEVASIGSLASQISVLSAKISEYLSTSSQPNPTFDAGSTAVPKTAEYEALRAPLNDAALDLLRLVNGPENTLRSFSFSHYDLAALQVALSRGFFSHVPLSESGRKSDTQGIANGSSKPSASVEEIAEKAGMDPDRTARIMRLLATHRIFQQVPGDGDSFQHTAASALLATDKAFHATADMQMDDMLKAVSATTATIEQSPSAYSQEISPFSTAYGTSMYKYYEQQPSKAARFAQAMSGWSQLDRQVSELRDTFPWESLKDGKIVDVGGGSGHISIGLARQFKSLRFVVQDISPKMLAQSQETIQDLNGRVTFQQHNFFDSQPVSDADAYLLRQCLHNNNDADCVKIIQAIVPALEKCKRGTPLLINDVIMPESGTTTRHEEHHLRQVDICMMVTLGAKQRTEKEFGGLLRQADPRLTIVKAWPNPLGVGLLEVHLDTTSR</sequence>
<feature type="compositionally biased region" description="Polar residues" evidence="4">
    <location>
        <begin position="113"/>
        <end position="124"/>
    </location>
</feature>
<dbReference type="Gene3D" id="1.10.10.10">
    <property type="entry name" value="Winged helix-like DNA-binding domain superfamily/Winged helix DNA-binding domain"/>
    <property type="match status" value="1"/>
</dbReference>
<dbReference type="AlphaFoldDB" id="A0A2V1DE04"/>
<keyword evidence="8" id="KW-1185">Reference proteome</keyword>
<dbReference type="InterPro" id="IPR016461">
    <property type="entry name" value="COMT-like"/>
</dbReference>
<dbReference type="PANTHER" id="PTHR43712:SF16">
    <property type="entry name" value="O-METHYLTRANSFERASE ELCB"/>
    <property type="match status" value="1"/>
</dbReference>
<feature type="region of interest" description="Disordered" evidence="4">
    <location>
        <begin position="105"/>
        <end position="136"/>
    </location>
</feature>
<protein>
    <submittedName>
        <fullName evidence="7">Putative O-methyltransferase</fullName>
    </submittedName>
</protein>
<gene>
    <name evidence="7" type="ORF">DM02DRAFT_674929</name>
</gene>
<proteinExistence type="predicted"/>
<dbReference type="OrthoDB" id="2410195at2759"/>
<dbReference type="GO" id="GO:0008171">
    <property type="term" value="F:O-methyltransferase activity"/>
    <property type="evidence" value="ECO:0007669"/>
    <property type="project" value="InterPro"/>
</dbReference>
<dbReference type="EMBL" id="KZ805469">
    <property type="protein sequence ID" value="PVH96271.1"/>
    <property type="molecule type" value="Genomic_DNA"/>
</dbReference>
<keyword evidence="3" id="KW-0949">S-adenosyl-L-methionine</keyword>
<dbReference type="InterPro" id="IPR001077">
    <property type="entry name" value="COMT_C"/>
</dbReference>
<feature type="domain" description="O-methyltransferase C-terminal" evidence="5">
    <location>
        <begin position="213"/>
        <end position="417"/>
    </location>
</feature>
<evidence type="ECO:0000256" key="3">
    <source>
        <dbReference type="ARBA" id="ARBA00022691"/>
    </source>
</evidence>
<evidence type="ECO:0000313" key="7">
    <source>
        <dbReference type="EMBL" id="PVH96271.1"/>
    </source>
</evidence>
<keyword evidence="1 7" id="KW-0489">Methyltransferase</keyword>
<organism evidence="7 8">
    <name type="scientific">Periconia macrospinosa</name>
    <dbReference type="NCBI Taxonomy" id="97972"/>
    <lineage>
        <taxon>Eukaryota</taxon>
        <taxon>Fungi</taxon>
        <taxon>Dikarya</taxon>
        <taxon>Ascomycota</taxon>
        <taxon>Pezizomycotina</taxon>
        <taxon>Dothideomycetes</taxon>
        <taxon>Pleosporomycetidae</taxon>
        <taxon>Pleosporales</taxon>
        <taxon>Massarineae</taxon>
        <taxon>Periconiaceae</taxon>
        <taxon>Periconia</taxon>
    </lineage>
</organism>
<accession>A0A2V1DE04</accession>
<evidence type="ECO:0000259" key="5">
    <source>
        <dbReference type="Pfam" id="PF00891"/>
    </source>
</evidence>
<dbReference type="InterPro" id="IPR012967">
    <property type="entry name" value="COMT_dimerisation"/>
</dbReference>
<dbReference type="SUPFAM" id="SSF53335">
    <property type="entry name" value="S-adenosyl-L-methionine-dependent methyltransferases"/>
    <property type="match status" value="1"/>
</dbReference>
<name>A0A2V1DE04_9PLEO</name>
<evidence type="ECO:0000259" key="6">
    <source>
        <dbReference type="Pfam" id="PF08100"/>
    </source>
</evidence>
<dbReference type="Pfam" id="PF00891">
    <property type="entry name" value="Methyltransf_2"/>
    <property type="match status" value="1"/>
</dbReference>
<dbReference type="Proteomes" id="UP000244855">
    <property type="component" value="Unassembled WGS sequence"/>
</dbReference>
<keyword evidence="2 7" id="KW-0808">Transferase</keyword>
<dbReference type="Pfam" id="PF08100">
    <property type="entry name" value="Dimerisation"/>
    <property type="match status" value="1"/>
</dbReference>
<dbReference type="Gene3D" id="3.40.50.150">
    <property type="entry name" value="Vaccinia Virus protein VP39"/>
    <property type="match status" value="1"/>
</dbReference>
<dbReference type="InterPro" id="IPR029063">
    <property type="entry name" value="SAM-dependent_MTases_sf"/>
</dbReference>
<evidence type="ECO:0000313" key="8">
    <source>
        <dbReference type="Proteomes" id="UP000244855"/>
    </source>
</evidence>
<evidence type="ECO:0000256" key="1">
    <source>
        <dbReference type="ARBA" id="ARBA00022603"/>
    </source>
</evidence>
<dbReference type="PROSITE" id="PS51683">
    <property type="entry name" value="SAM_OMT_II"/>
    <property type="match status" value="1"/>
</dbReference>